<reference evidence="2 3" key="1">
    <citation type="submission" date="2016-08" db="EMBL/GenBank/DDBJ databases">
        <title>A Parts List for Fungal Cellulosomes Revealed by Comparative Genomics.</title>
        <authorList>
            <consortium name="DOE Joint Genome Institute"/>
            <person name="Haitjema C.H."/>
            <person name="Gilmore S.P."/>
            <person name="Henske J.K."/>
            <person name="Solomon K.V."/>
            <person name="De Groot R."/>
            <person name="Kuo A."/>
            <person name="Mondo S.J."/>
            <person name="Salamov A.A."/>
            <person name="Labutti K."/>
            <person name="Zhao Z."/>
            <person name="Chiniquy J."/>
            <person name="Barry K."/>
            <person name="Brewer H.M."/>
            <person name="Purvine S.O."/>
            <person name="Wright A.T."/>
            <person name="Boxma B."/>
            <person name="Van Alen T."/>
            <person name="Hackstein J.H."/>
            <person name="Baker S.E."/>
            <person name="Grigoriev I.V."/>
            <person name="O'Malley M.A."/>
        </authorList>
    </citation>
    <scope>NUCLEOTIDE SEQUENCE [LARGE SCALE GENOMIC DNA]</scope>
    <source>
        <strain evidence="2 3">S4</strain>
    </source>
</reference>
<accession>A0A1Y1WS40</accession>
<dbReference type="Gene3D" id="3.40.50.1820">
    <property type="entry name" value="alpha/beta hydrolase"/>
    <property type="match status" value="1"/>
</dbReference>
<organism evidence="2 3">
    <name type="scientific">Anaeromyces robustus</name>
    <dbReference type="NCBI Taxonomy" id="1754192"/>
    <lineage>
        <taxon>Eukaryota</taxon>
        <taxon>Fungi</taxon>
        <taxon>Fungi incertae sedis</taxon>
        <taxon>Chytridiomycota</taxon>
        <taxon>Chytridiomycota incertae sedis</taxon>
        <taxon>Neocallimastigomycetes</taxon>
        <taxon>Neocallimastigales</taxon>
        <taxon>Neocallimastigaceae</taxon>
        <taxon>Anaeromyces</taxon>
    </lineage>
</organism>
<dbReference type="STRING" id="1754192.A0A1Y1WS40"/>
<protein>
    <recommendedName>
        <fullName evidence="1">BAAT/Acyl-CoA thioester hydrolase C-terminal domain-containing protein</fullName>
    </recommendedName>
</protein>
<keyword evidence="3" id="KW-1185">Reference proteome</keyword>
<dbReference type="InterPro" id="IPR014940">
    <property type="entry name" value="BAAT_C"/>
</dbReference>
<proteinExistence type="predicted"/>
<evidence type="ECO:0000313" key="3">
    <source>
        <dbReference type="Proteomes" id="UP000193944"/>
    </source>
</evidence>
<dbReference type="AlphaFoldDB" id="A0A1Y1WS40"/>
<gene>
    <name evidence="2" type="ORF">BCR32DRAFT_329466</name>
</gene>
<dbReference type="InterPro" id="IPR029058">
    <property type="entry name" value="AB_hydrolase_fold"/>
</dbReference>
<name>A0A1Y1WS40_9FUNG</name>
<dbReference type="EMBL" id="MCFG01000312">
    <property type="protein sequence ID" value="ORX76205.1"/>
    <property type="molecule type" value="Genomic_DNA"/>
</dbReference>
<evidence type="ECO:0000259" key="1">
    <source>
        <dbReference type="Pfam" id="PF08840"/>
    </source>
</evidence>
<dbReference type="Proteomes" id="UP000193944">
    <property type="component" value="Unassembled WGS sequence"/>
</dbReference>
<dbReference type="Pfam" id="PF08840">
    <property type="entry name" value="BAAT_C"/>
    <property type="match status" value="1"/>
</dbReference>
<comment type="caution">
    <text evidence="2">The sequence shown here is derived from an EMBL/GenBank/DDBJ whole genome shotgun (WGS) entry which is preliminary data.</text>
</comment>
<feature type="domain" description="BAAT/Acyl-CoA thioester hydrolase C-terminal" evidence="1">
    <location>
        <begin position="2"/>
        <end position="52"/>
    </location>
</feature>
<evidence type="ECO:0000313" key="2">
    <source>
        <dbReference type="EMBL" id="ORX76205.1"/>
    </source>
</evidence>
<sequence>MKARVLLISGKMDNLWPSTQSGELIIERLKEKNYSYPYEHLIFEHGSHLMVPFDTMNGKIFKAERQYPEDAKKYKKEHMNKLIETFKIW</sequence>
<reference evidence="2 3" key="2">
    <citation type="submission" date="2016-08" db="EMBL/GenBank/DDBJ databases">
        <title>Pervasive Adenine N6-methylation of Active Genes in Fungi.</title>
        <authorList>
            <consortium name="DOE Joint Genome Institute"/>
            <person name="Mondo S.J."/>
            <person name="Dannebaum R.O."/>
            <person name="Kuo R.C."/>
            <person name="Labutti K."/>
            <person name="Haridas S."/>
            <person name="Kuo A."/>
            <person name="Salamov A."/>
            <person name="Ahrendt S.R."/>
            <person name="Lipzen A."/>
            <person name="Sullivan W."/>
            <person name="Andreopoulos W.B."/>
            <person name="Clum A."/>
            <person name="Lindquist E."/>
            <person name="Daum C."/>
            <person name="Ramamoorthy G.K."/>
            <person name="Gryganskyi A."/>
            <person name="Culley D."/>
            <person name="Magnuson J.K."/>
            <person name="James T.Y."/>
            <person name="O'Malley M.A."/>
            <person name="Stajich J.E."/>
            <person name="Spatafora J.W."/>
            <person name="Visel A."/>
            <person name="Grigoriev I.V."/>
        </authorList>
    </citation>
    <scope>NUCLEOTIDE SEQUENCE [LARGE SCALE GENOMIC DNA]</scope>
    <source>
        <strain evidence="2 3">S4</strain>
    </source>
</reference>